<dbReference type="PANTHER" id="PTHR30349">
    <property type="entry name" value="PHAGE INTEGRASE-RELATED"/>
    <property type="match status" value="1"/>
</dbReference>
<dbReference type="Gene3D" id="1.10.443.10">
    <property type="entry name" value="Intergrase catalytic core"/>
    <property type="match status" value="1"/>
</dbReference>
<dbReference type="PROSITE" id="PS51898">
    <property type="entry name" value="TYR_RECOMBINASE"/>
    <property type="match status" value="1"/>
</dbReference>
<evidence type="ECO:0000256" key="4">
    <source>
        <dbReference type="SAM" id="MobiDB-lite"/>
    </source>
</evidence>
<feature type="compositionally biased region" description="Basic and acidic residues" evidence="4">
    <location>
        <begin position="65"/>
        <end position="80"/>
    </location>
</feature>
<dbReference type="InterPro" id="IPR011010">
    <property type="entry name" value="DNA_brk_join_enz"/>
</dbReference>
<dbReference type="InterPro" id="IPR013762">
    <property type="entry name" value="Integrase-like_cat_sf"/>
</dbReference>
<evidence type="ECO:0000259" key="5">
    <source>
        <dbReference type="PROSITE" id="PS51898"/>
    </source>
</evidence>
<evidence type="ECO:0000256" key="1">
    <source>
        <dbReference type="ARBA" id="ARBA00008857"/>
    </source>
</evidence>
<dbReference type="InterPro" id="IPR050090">
    <property type="entry name" value="Tyrosine_recombinase_XerCD"/>
</dbReference>
<dbReference type="Gene3D" id="1.10.150.130">
    <property type="match status" value="1"/>
</dbReference>
<feature type="region of interest" description="Disordered" evidence="4">
    <location>
        <begin position="54"/>
        <end position="80"/>
    </location>
</feature>
<evidence type="ECO:0000256" key="2">
    <source>
        <dbReference type="ARBA" id="ARBA00023125"/>
    </source>
</evidence>
<keyword evidence="2" id="KW-0238">DNA-binding</keyword>
<dbReference type="EMBL" id="LNQE01000010">
    <property type="protein sequence ID" value="KUG30022.1"/>
    <property type="molecule type" value="Genomic_DNA"/>
</dbReference>
<dbReference type="Pfam" id="PF00589">
    <property type="entry name" value="Phage_integrase"/>
    <property type="match status" value="1"/>
</dbReference>
<comment type="caution">
    <text evidence="6">The sequence shown here is derived from an EMBL/GenBank/DDBJ whole genome shotgun (WGS) entry which is preliminary data.</text>
</comment>
<protein>
    <submittedName>
        <fullName evidence="6">Integrase</fullName>
    </submittedName>
</protein>
<dbReference type="InterPro" id="IPR002104">
    <property type="entry name" value="Integrase_catalytic"/>
</dbReference>
<comment type="similarity">
    <text evidence="1">Belongs to the 'phage' integrase family.</text>
</comment>
<accession>A0A0W8GAB5</accession>
<dbReference type="AlphaFoldDB" id="A0A0W8GAB5"/>
<dbReference type="SUPFAM" id="SSF56349">
    <property type="entry name" value="DNA breaking-rejoining enzymes"/>
    <property type="match status" value="1"/>
</dbReference>
<dbReference type="GO" id="GO:0015074">
    <property type="term" value="P:DNA integration"/>
    <property type="evidence" value="ECO:0007669"/>
    <property type="project" value="InterPro"/>
</dbReference>
<gene>
    <name evidence="6" type="ORF">ASZ90_000088</name>
</gene>
<keyword evidence="3" id="KW-0233">DNA recombination</keyword>
<evidence type="ECO:0000313" key="6">
    <source>
        <dbReference type="EMBL" id="KUG30022.1"/>
    </source>
</evidence>
<dbReference type="PANTHER" id="PTHR30349:SF64">
    <property type="entry name" value="PROPHAGE INTEGRASE INTD-RELATED"/>
    <property type="match status" value="1"/>
</dbReference>
<evidence type="ECO:0000256" key="3">
    <source>
        <dbReference type="ARBA" id="ARBA00023172"/>
    </source>
</evidence>
<organism evidence="6">
    <name type="scientific">hydrocarbon metagenome</name>
    <dbReference type="NCBI Taxonomy" id="938273"/>
    <lineage>
        <taxon>unclassified sequences</taxon>
        <taxon>metagenomes</taxon>
        <taxon>ecological metagenomes</taxon>
    </lineage>
</organism>
<dbReference type="GO" id="GO:0006310">
    <property type="term" value="P:DNA recombination"/>
    <property type="evidence" value="ECO:0007669"/>
    <property type="project" value="UniProtKB-KW"/>
</dbReference>
<sequence length="397" mass="44641">MYREHPTRRHGPLPDRLFGYRMQVGKTRRFETIGWASAGWTPKKAMLEMERLREAAKTGTGPASRAEKKAQSDAQKQADAEEAARLERENVTVEEFFKQEYFPIQKDDHKSIRGVQREEELFRLWIGPAIGKASIKDLGEIHIQKVKRAMLDAGRSPRTIEYAFAVIRQIVNLARQRGIYAGDSPTRLVKKPAKDNRRHRFLEEDEAARLLEALAEKSFQVRDIALLSLHTGLRAGEIFALTWADVAHDGLKVNDTKSGKNRVVPLNSTAREMLDARRPADAAPGGLVFPSALGTRIGQVSQTFVKVAERLFNQGVDDPRDRVVFHTLRHTFASWLVRRGTPLIIVAKLMGHSTTAMTERYSHLAPGDLRAAVATLETAPVKIRPAPPKKIVIDFPK</sequence>
<dbReference type="InterPro" id="IPR010998">
    <property type="entry name" value="Integrase_recombinase_N"/>
</dbReference>
<name>A0A0W8GAB5_9ZZZZ</name>
<feature type="domain" description="Tyr recombinase" evidence="5">
    <location>
        <begin position="197"/>
        <end position="374"/>
    </location>
</feature>
<proteinExistence type="inferred from homology"/>
<dbReference type="GO" id="GO:0003677">
    <property type="term" value="F:DNA binding"/>
    <property type="evidence" value="ECO:0007669"/>
    <property type="project" value="UniProtKB-KW"/>
</dbReference>
<reference evidence="6" key="1">
    <citation type="journal article" date="2015" name="Proc. Natl. Acad. Sci. U.S.A.">
        <title>Networks of energetic and metabolic interactions define dynamics in microbial communities.</title>
        <authorList>
            <person name="Embree M."/>
            <person name="Liu J.K."/>
            <person name="Al-Bassam M.M."/>
            <person name="Zengler K."/>
        </authorList>
    </citation>
    <scope>NUCLEOTIDE SEQUENCE</scope>
</reference>
<dbReference type="CDD" id="cd00796">
    <property type="entry name" value="INT_Rci_Hp1_C"/>
    <property type="match status" value="1"/>
</dbReference>